<evidence type="ECO:0000259" key="8">
    <source>
        <dbReference type="PROSITE" id="PS50004"/>
    </source>
</evidence>
<dbReference type="CDD" id="cd00030">
    <property type="entry name" value="C2"/>
    <property type="match status" value="1"/>
</dbReference>
<dbReference type="Gene3D" id="2.60.40.150">
    <property type="entry name" value="C2 domain"/>
    <property type="match status" value="5"/>
</dbReference>
<feature type="domain" description="SMP-LTD" evidence="9">
    <location>
        <begin position="232"/>
        <end position="437"/>
    </location>
</feature>
<dbReference type="Proteomes" id="UP000054107">
    <property type="component" value="Unassembled WGS sequence"/>
</dbReference>
<organism evidence="10 11">
    <name type="scientific">Parasitella parasitica</name>
    <dbReference type="NCBI Taxonomy" id="35722"/>
    <lineage>
        <taxon>Eukaryota</taxon>
        <taxon>Fungi</taxon>
        <taxon>Fungi incertae sedis</taxon>
        <taxon>Mucoromycota</taxon>
        <taxon>Mucoromycotina</taxon>
        <taxon>Mucoromycetes</taxon>
        <taxon>Mucorales</taxon>
        <taxon>Mucorineae</taxon>
        <taxon>Mucoraceae</taxon>
        <taxon>Parasitella</taxon>
    </lineage>
</organism>
<dbReference type="InterPro" id="IPR056910">
    <property type="entry name" value="TCB1-3_C2"/>
</dbReference>
<proteinExistence type="predicted"/>
<feature type="domain" description="C2" evidence="8">
    <location>
        <begin position="577"/>
        <end position="691"/>
    </location>
</feature>
<keyword evidence="11" id="KW-1185">Reference proteome</keyword>
<dbReference type="PANTHER" id="PTHR46980">
    <property type="entry name" value="TRICALBIN-1-RELATED"/>
    <property type="match status" value="1"/>
</dbReference>
<name>A0A0B7NQE9_9FUNG</name>
<dbReference type="GO" id="GO:0071944">
    <property type="term" value="C:cell periphery"/>
    <property type="evidence" value="ECO:0007669"/>
    <property type="project" value="UniProtKB-ARBA"/>
</dbReference>
<dbReference type="GO" id="GO:0006869">
    <property type="term" value="P:lipid transport"/>
    <property type="evidence" value="ECO:0007669"/>
    <property type="project" value="UniProtKB-KW"/>
</dbReference>
<evidence type="ECO:0000256" key="4">
    <source>
        <dbReference type="ARBA" id="ARBA00023121"/>
    </source>
</evidence>
<feature type="domain" description="C2" evidence="8">
    <location>
        <begin position="710"/>
        <end position="830"/>
    </location>
</feature>
<dbReference type="Pfam" id="PF00168">
    <property type="entry name" value="C2"/>
    <property type="match status" value="5"/>
</dbReference>
<dbReference type="EMBL" id="LN733737">
    <property type="protein sequence ID" value="CEP17750.1"/>
    <property type="molecule type" value="Genomic_DNA"/>
</dbReference>
<dbReference type="PANTHER" id="PTHR46980:SF2">
    <property type="entry name" value="TRICALBIN-1-RELATED"/>
    <property type="match status" value="1"/>
</dbReference>
<feature type="region of interest" description="Disordered" evidence="6">
    <location>
        <begin position="82"/>
        <end position="103"/>
    </location>
</feature>
<evidence type="ECO:0000256" key="6">
    <source>
        <dbReference type="SAM" id="MobiDB-lite"/>
    </source>
</evidence>
<dbReference type="SUPFAM" id="SSF49562">
    <property type="entry name" value="C2 domain (Calcium/lipid-binding domain, CaLB)"/>
    <property type="match status" value="5"/>
</dbReference>
<dbReference type="OrthoDB" id="1029639at2759"/>
<dbReference type="SMART" id="SM00239">
    <property type="entry name" value="C2"/>
    <property type="match status" value="5"/>
</dbReference>
<feature type="transmembrane region" description="Helical" evidence="7">
    <location>
        <begin position="171"/>
        <end position="204"/>
    </location>
</feature>
<sequence length="1474" mass="166043">MDTKEEIKAIQHIQQTSDTPVHIFDANQPPELKRQQAEAHIPKDFVPDLRSLRRNQEGFATEIGSSDADKIKQAIIEATQKSVSENNMAKRSQSKRRPQHQQPVVNTIAGYRISHPLPDDSRIGWTAFSNVINPGGSLGIMATEKKKTDTTVDALFSTLISPFDERWQDYGVIFVVGVGFWLLVKMGAGAGFFIFGLMFVASYYRLSLSRLDTRATDDIKRDLAIVALQTAEYEKVEWLNTLVQKFWLIFEPVLSAYVIENIDTYLVDYLPGFLDSVRLTTFTLGSKPFRVESVKSFTDTEPDTVCMDWDVSFVPNDTIGMTKDQIDRKVNPKVVLNIRLGKGFVGTALSVLVEDMSFKGRMRVKMQFISKMPHVKIVEACFMEKPQFDYVLKPLGGETFGFDVNNIPGLQGFVRDQAHAILGPMLYYPNVFSYDVEKFFSGELDISQANGVLAVTVHSCSRITASDTTLNPFIRFFLDKAQELEKTAILENTRTPQWNETKFLLLNNLESILTMELRTTNNTKKAGKRLARAHFDLKDMRNEEDMELDNLTLPMQRHGKFITNLKVDMRYFPVSKPIQNPDGTYIEAEPSNSGVLRITIHECKNLGSNKINPYALVKINGVDRFETPTFKRTSNPKFERPFEILVLDMTQVYIRVSIIDRINFAGDSSLGSWNAYLTDIMKEQEGKEYWWTLKKKGQEINARLRLSVQWKPVVMTGLAKMGGVGLYAPPVGIVRFSIWSAKDLISTKSDLYVRIKNGKQTRARTEIINSTDCPEWGEFHYVPIHSMQEDLVLEVMGWNSGSKDKSLGSTVFPINQLIKQRKNENDTVWYESIAKKLDRQVPLHTGNTERGYLTYSAEFYPTMAVEEAFEEEEEREQATPSEDLSIAVPDKPIAAVADEKPIAQTTLVKKTPLPEVDLHGLPIRYTPDELIDLACYGSGVLTVKIHEVKASQVYDCYCQIMVDSLNPQHKTNALKGRVLAFNEITDAFIKDSSFSRVAIELKPSDKTEKDDERLAYWYESSERLIRRVQKRAREKQVANGGKFDMSQMLLHADEDEGEWYNLISPVGGPAEIKLSFGYAPLLDYKVNPDESLENQGVLTVTLLNAKDLKAVDKSGTSDPYVTFIINGEIVHKSATVKKNCNPVWKKEVFQVPIISRVTASFRIEVFDWNQISGDVPLGSGGITIRGDMVESFSARDVDIPLNGQAGDTGTVRVRLKWEPQLLARTKTHTSFRGTTRKMTTKMGTTAFNWSQPPKNTSSSSSPKKSNSVQAHLSGLLDSTSLTSSSSSAKPPTTINEAREINQQQQQHNEEGEEETIKAPSASAPVDHDFLVKTSPGTVHIQILEARNLKGGDSDKINPVAIVHLGSKQLLKTKKLKKTCNPFWNENCSQKLSGEEIQLDILVKNSHTFHSSTDVGEFTISLWDLIRPPVIKSLDKWLSLEPAGSGDIHVKIDYDLEQESSIDEFDFIPAEKNEY</sequence>
<dbReference type="GO" id="GO:0008289">
    <property type="term" value="F:lipid binding"/>
    <property type="evidence" value="ECO:0007669"/>
    <property type="project" value="UniProtKB-KW"/>
</dbReference>
<keyword evidence="3" id="KW-0445">Lipid transport</keyword>
<evidence type="ECO:0000256" key="1">
    <source>
        <dbReference type="ARBA" id="ARBA00004370"/>
    </source>
</evidence>
<accession>A0A0B7NQE9</accession>
<dbReference type="STRING" id="35722.A0A0B7NQE9"/>
<dbReference type="PROSITE" id="PS51847">
    <property type="entry name" value="SMP"/>
    <property type="match status" value="1"/>
</dbReference>
<keyword evidence="7" id="KW-1133">Transmembrane helix</keyword>
<dbReference type="Pfam" id="PF25669">
    <property type="entry name" value="SMP_MUG190-like"/>
    <property type="match status" value="2"/>
</dbReference>
<protein>
    <recommendedName>
        <fullName evidence="12">Tricalbin</fullName>
    </recommendedName>
</protein>
<dbReference type="InterPro" id="IPR017147">
    <property type="entry name" value="Tricalbin"/>
</dbReference>
<dbReference type="Pfam" id="PF24920">
    <property type="entry name" value="C2_TCB1"/>
    <property type="match status" value="1"/>
</dbReference>
<dbReference type="InterPro" id="IPR031468">
    <property type="entry name" value="SMP_LBD"/>
</dbReference>
<dbReference type="PROSITE" id="PS50004">
    <property type="entry name" value="C2"/>
    <property type="match status" value="5"/>
</dbReference>
<feature type="compositionally biased region" description="Polar residues" evidence="6">
    <location>
        <begin position="82"/>
        <end position="91"/>
    </location>
</feature>
<evidence type="ECO:0000256" key="2">
    <source>
        <dbReference type="ARBA" id="ARBA00022448"/>
    </source>
</evidence>
<gene>
    <name evidence="10" type="primary">PARPA_12050.1 scaffold 44939</name>
</gene>
<evidence type="ECO:0008006" key="12">
    <source>
        <dbReference type="Google" id="ProtNLM"/>
    </source>
</evidence>
<keyword evidence="4" id="KW-0446">Lipid-binding</keyword>
<evidence type="ECO:0000259" key="9">
    <source>
        <dbReference type="PROSITE" id="PS51847"/>
    </source>
</evidence>
<evidence type="ECO:0000313" key="10">
    <source>
        <dbReference type="EMBL" id="CEP17750.1"/>
    </source>
</evidence>
<dbReference type="GO" id="GO:0016020">
    <property type="term" value="C:membrane"/>
    <property type="evidence" value="ECO:0007669"/>
    <property type="project" value="UniProtKB-SubCell"/>
</dbReference>
<dbReference type="GO" id="GO:0061817">
    <property type="term" value="P:endoplasmic reticulum-plasma membrane tethering"/>
    <property type="evidence" value="ECO:0007669"/>
    <property type="project" value="InterPro"/>
</dbReference>
<evidence type="ECO:0000256" key="7">
    <source>
        <dbReference type="SAM" id="Phobius"/>
    </source>
</evidence>
<dbReference type="InterPro" id="IPR052455">
    <property type="entry name" value="Tricalbin_domain"/>
</dbReference>
<comment type="subcellular location">
    <subcellularLocation>
        <location evidence="1">Membrane</location>
    </subcellularLocation>
</comment>
<dbReference type="InterPro" id="IPR035892">
    <property type="entry name" value="C2_domain_sf"/>
</dbReference>
<evidence type="ECO:0000256" key="3">
    <source>
        <dbReference type="ARBA" id="ARBA00023055"/>
    </source>
</evidence>
<keyword evidence="2" id="KW-0813">Transport</keyword>
<reference evidence="10 11" key="1">
    <citation type="submission" date="2014-09" db="EMBL/GenBank/DDBJ databases">
        <authorList>
            <person name="Ellenberger Sabrina"/>
        </authorList>
    </citation>
    <scope>NUCLEOTIDE SEQUENCE [LARGE SCALE GENOMIC DNA]</scope>
    <source>
        <strain evidence="10 11">CBS 412.66</strain>
    </source>
</reference>
<evidence type="ECO:0000256" key="5">
    <source>
        <dbReference type="ARBA" id="ARBA00023136"/>
    </source>
</evidence>
<dbReference type="InterPro" id="IPR000008">
    <property type="entry name" value="C2_dom"/>
</dbReference>
<dbReference type="CDD" id="cd21678">
    <property type="entry name" value="SMP_TCB"/>
    <property type="match status" value="1"/>
</dbReference>
<keyword evidence="5 7" id="KW-0472">Membrane</keyword>
<feature type="region of interest" description="Disordered" evidence="6">
    <location>
        <begin position="1244"/>
        <end position="1269"/>
    </location>
</feature>
<feature type="region of interest" description="Disordered" evidence="6">
    <location>
        <begin position="1301"/>
        <end position="1323"/>
    </location>
</feature>
<feature type="domain" description="C2" evidence="8">
    <location>
        <begin position="1078"/>
        <end position="1201"/>
    </location>
</feature>
<keyword evidence="7" id="KW-0812">Transmembrane</keyword>
<feature type="domain" description="C2" evidence="8">
    <location>
        <begin position="434"/>
        <end position="550"/>
    </location>
</feature>
<evidence type="ECO:0000313" key="11">
    <source>
        <dbReference type="Proteomes" id="UP000054107"/>
    </source>
</evidence>
<feature type="domain" description="C2" evidence="8">
    <location>
        <begin position="1319"/>
        <end position="1437"/>
    </location>
</feature>
<dbReference type="PIRSF" id="PIRSF037232">
    <property type="entry name" value="Tricalbin"/>
    <property type="match status" value="1"/>
</dbReference>